<protein>
    <submittedName>
        <fullName evidence="2">ATP-dependent RNA helicase has1</fullName>
    </submittedName>
</protein>
<keyword evidence="2" id="KW-0378">Hydrolase</keyword>
<dbReference type="RefSeq" id="XP_018007281.1">
    <property type="nucleotide sequence ID" value="XM_018151792.2"/>
</dbReference>
<gene>
    <name evidence="2" type="primary">LOC108665076</name>
</gene>
<keyword evidence="2" id="KW-0347">Helicase</keyword>
<accession>A0A8B7N0D0</accession>
<evidence type="ECO:0000313" key="2">
    <source>
        <dbReference type="RefSeq" id="XP_018007281.1"/>
    </source>
</evidence>
<dbReference type="OMA" id="FEYETEM"/>
<evidence type="ECO:0000313" key="1">
    <source>
        <dbReference type="Proteomes" id="UP000694843"/>
    </source>
</evidence>
<reference evidence="2" key="1">
    <citation type="submission" date="2025-08" db="UniProtKB">
        <authorList>
            <consortium name="RefSeq"/>
        </authorList>
    </citation>
    <scope>IDENTIFICATION</scope>
    <source>
        <tissue evidence="2">Whole organism</tissue>
    </source>
</reference>
<organism evidence="1 2">
    <name type="scientific">Hyalella azteca</name>
    <name type="common">Amphipod</name>
    <dbReference type="NCBI Taxonomy" id="294128"/>
    <lineage>
        <taxon>Eukaryota</taxon>
        <taxon>Metazoa</taxon>
        <taxon>Ecdysozoa</taxon>
        <taxon>Arthropoda</taxon>
        <taxon>Crustacea</taxon>
        <taxon>Multicrustacea</taxon>
        <taxon>Malacostraca</taxon>
        <taxon>Eumalacostraca</taxon>
        <taxon>Peracarida</taxon>
        <taxon>Amphipoda</taxon>
        <taxon>Senticaudata</taxon>
        <taxon>Talitrida</taxon>
        <taxon>Talitroidea</taxon>
        <taxon>Hyalellidae</taxon>
        <taxon>Hyalella</taxon>
    </lineage>
</organism>
<dbReference type="GeneID" id="108665076"/>
<dbReference type="KEGG" id="hazt:108665076"/>
<sequence length="366" mass="42547">MMDSICFGYAVCPVDQRVALLTELVSRYWDAKEKSWSKKVIILFHHDNCTKFFVELFSRLKGLPVMPLLKPQLTAKGGLDDYTFFCDAETGMLATTPQTAQCLPDLRANIIIQYDPPSSVEIVTQLATYCSTYLMFLRPTEVGFIGHLKDEAGLKFEERFIPWDHVPKLPTIELQNWYKTFHSMNLNSKAAYKAYLDSIRDHQLQEFFNMKDILLKEVAEGFCFAIPPYYKLVKETPRYELQLKAKELKKTQPLPFNAPVIKTSFKRIIRDHDSDLKARKELKRKAKKKTVIASDKNKNWVLSEGVVYNPDGTVRLSRDSEMKYSLTKNKIRVSKDKMKALKKQLDNVPGMKKKKQLLKKMKRNRR</sequence>
<dbReference type="GO" id="GO:0004386">
    <property type="term" value="F:helicase activity"/>
    <property type="evidence" value="ECO:0007669"/>
    <property type="project" value="UniProtKB-KW"/>
</dbReference>
<name>A0A8B7N0D0_HYAAZ</name>
<proteinExistence type="predicted"/>
<dbReference type="Proteomes" id="UP000694843">
    <property type="component" value="Unplaced"/>
</dbReference>
<dbReference type="AlphaFoldDB" id="A0A8B7N0D0"/>
<keyword evidence="2" id="KW-0547">Nucleotide-binding</keyword>
<keyword evidence="1" id="KW-1185">Reference proteome</keyword>
<keyword evidence="2" id="KW-0067">ATP-binding</keyword>
<dbReference type="OrthoDB" id="10323715at2759"/>